<reference evidence="1" key="1">
    <citation type="submission" date="2020-05" db="EMBL/GenBank/DDBJ databases">
        <authorList>
            <person name="Chiriac C."/>
            <person name="Salcher M."/>
            <person name="Ghai R."/>
            <person name="Kavagutti S V."/>
        </authorList>
    </citation>
    <scope>NUCLEOTIDE SEQUENCE</scope>
</reference>
<accession>A0A6J7XAV2</accession>
<dbReference type="PROSITE" id="PS51257">
    <property type="entry name" value="PROKAR_LIPOPROTEIN"/>
    <property type="match status" value="1"/>
</dbReference>
<proteinExistence type="predicted"/>
<protein>
    <submittedName>
        <fullName evidence="1">Uncharacterized protein</fullName>
    </submittedName>
</protein>
<dbReference type="EMBL" id="LR798354">
    <property type="protein sequence ID" value="CAB5226052.1"/>
    <property type="molecule type" value="Genomic_DNA"/>
</dbReference>
<evidence type="ECO:0000313" key="1">
    <source>
        <dbReference type="EMBL" id="CAB5226052.1"/>
    </source>
</evidence>
<organism evidence="1">
    <name type="scientific">uncultured Caudovirales phage</name>
    <dbReference type="NCBI Taxonomy" id="2100421"/>
    <lineage>
        <taxon>Viruses</taxon>
        <taxon>Duplodnaviria</taxon>
        <taxon>Heunggongvirae</taxon>
        <taxon>Uroviricota</taxon>
        <taxon>Caudoviricetes</taxon>
        <taxon>Peduoviridae</taxon>
        <taxon>Maltschvirus</taxon>
        <taxon>Maltschvirus maltsch</taxon>
    </lineage>
</organism>
<gene>
    <name evidence="1" type="ORF">UFOVP756_38</name>
</gene>
<sequence length="98" mass="11506">MKKLLLLTVIMLASCSDIVLPNYGNFLVTFKCESQMKGFTNVNRWIETEYYEGVDEYRIVLNSSSKSDEYFTTTRQWVKTEKVKKLNRESGSIEKIYN</sequence>
<name>A0A6J7XAV2_9CAUD</name>